<dbReference type="Proteomes" id="UP000247233">
    <property type="component" value="Unassembled WGS sequence"/>
</dbReference>
<evidence type="ECO:0000256" key="4">
    <source>
        <dbReference type="ARBA" id="ARBA00022801"/>
    </source>
</evidence>
<feature type="domain" description="Glycosyl hydrolase family 13 catalytic" evidence="7">
    <location>
        <begin position="41"/>
        <end position="421"/>
    </location>
</feature>
<evidence type="ECO:0000313" key="9">
    <source>
        <dbReference type="Proteomes" id="UP000247233"/>
    </source>
</evidence>
<keyword evidence="9" id="KW-1185">Reference proteome</keyword>
<reference evidence="8 9" key="1">
    <citation type="submission" date="2016-12" db="EMBL/GenBank/DDBJ databases">
        <title>The genomes of Aspergillus section Nigri reveals drivers in fungal speciation.</title>
        <authorList>
            <consortium name="DOE Joint Genome Institute"/>
            <person name="Vesth T.C."/>
            <person name="Nybo J."/>
            <person name="Theobald S."/>
            <person name="Brandl J."/>
            <person name="Frisvad J.C."/>
            <person name="Nielsen K.F."/>
            <person name="Lyhne E.K."/>
            <person name="Kogle M.E."/>
            <person name="Kuo A."/>
            <person name="Riley R."/>
            <person name="Clum A."/>
            <person name="Nolan M."/>
            <person name="Lipzen A."/>
            <person name="Salamov A."/>
            <person name="Henrissat B."/>
            <person name="Wiebenga A."/>
            <person name="De Vries R.P."/>
            <person name="Grigoriev I.V."/>
            <person name="Mortensen U.H."/>
            <person name="Andersen M.R."/>
            <person name="Baker S.E."/>
        </authorList>
    </citation>
    <scope>NUCLEOTIDE SEQUENCE [LARGE SCALE GENOMIC DNA]</scope>
    <source>
        <strain evidence="8 9">CBS 117.55</strain>
    </source>
</reference>
<evidence type="ECO:0000256" key="2">
    <source>
        <dbReference type="ARBA" id="ARBA00008061"/>
    </source>
</evidence>
<dbReference type="OrthoDB" id="550577at2759"/>
<protein>
    <submittedName>
        <fullName evidence="8">Alpha-amylase</fullName>
    </submittedName>
</protein>
<keyword evidence="6" id="KW-0326">Glycosidase</keyword>
<gene>
    <name evidence="8" type="ORF">BO70DRAFT_393280</name>
</gene>
<dbReference type="SUPFAM" id="SSF51445">
    <property type="entry name" value="(Trans)glycosidases"/>
    <property type="match status" value="1"/>
</dbReference>
<dbReference type="AlphaFoldDB" id="A0A317WXP3"/>
<dbReference type="EMBL" id="MSFL01000003">
    <property type="protein sequence ID" value="PWY90092.1"/>
    <property type="molecule type" value="Genomic_DNA"/>
</dbReference>
<dbReference type="CDD" id="cd11318">
    <property type="entry name" value="AmyAc_bac_fung_AmyA"/>
    <property type="match status" value="1"/>
</dbReference>
<accession>A0A317WXP3</accession>
<dbReference type="Gene3D" id="2.60.40.1180">
    <property type="entry name" value="Golgi alpha-mannosidase II"/>
    <property type="match status" value="1"/>
</dbReference>
<sequence length="529" mass="60608">MSSLLSCCFPRKRRERRLWRQIEEEADKLDQLPSWDAPDNVLMLQAFEWHVPADQGHWRRLQRALPGFKDIGIDNIWIPPGSKAMSPCGNGYDVYDLYDLGEFDQKGSRATKWGTKEELQSLVAHAQDLGMGIYWDAVLNHKAGADFTERFPAVRVDPQDRNVEISSPEEVEGWVGFNFPGRGDRYSSMKYHSHHFNGIDWDQVRQRKGIYKTQGHDWARDVSSENGNYDYLMFANLDWSSEEVRNDVLNWGLWINAQLPLRGMRLDAVKHYSAGFQKEFIDHVRATMGPDYFIVGEYWKGETKPLLEYLEQMEYKLSLFDAPLVGCFSSISQTRRADLRTIFHDTLVQKKPEHAVTFVTNHDTVSPITPFFKPLAYALILLREHGQPCIFYGDLYGLTSDVKHPMTPSCGGTLPRLTRARKLYAYGLQQDYFDKPNCIGFTRHGNRTHPSGLACIMSNAGPAKKRMYVGRRHAHEHWTDILGWCTAPRTVVIDKYGYGDFVVRAMSVSVWVDGGAEGREGMDMGMGEL</sequence>
<dbReference type="Gene3D" id="2.40.30.140">
    <property type="match status" value="1"/>
</dbReference>
<evidence type="ECO:0000256" key="1">
    <source>
        <dbReference type="ARBA" id="ARBA00001913"/>
    </source>
</evidence>
<dbReference type="InterPro" id="IPR006047">
    <property type="entry name" value="GH13_cat_dom"/>
</dbReference>
<dbReference type="InterPro" id="IPR013780">
    <property type="entry name" value="Glyco_hydro_b"/>
</dbReference>
<comment type="cofactor">
    <cofactor evidence="1">
        <name>Ca(2+)</name>
        <dbReference type="ChEBI" id="CHEBI:29108"/>
    </cofactor>
</comment>
<dbReference type="VEuPathDB" id="FungiDB:BO70DRAFT_393280"/>
<keyword evidence="5" id="KW-0119">Carbohydrate metabolism</keyword>
<dbReference type="Pfam" id="PF00128">
    <property type="entry name" value="Alpha-amylase"/>
    <property type="match status" value="1"/>
</dbReference>
<comment type="caution">
    <text evidence="8">The sequence shown here is derived from an EMBL/GenBank/DDBJ whole genome shotgun (WGS) entry which is preliminary data.</text>
</comment>
<dbReference type="PANTHER" id="PTHR43447">
    <property type="entry name" value="ALPHA-AMYLASE"/>
    <property type="match status" value="1"/>
</dbReference>
<evidence type="ECO:0000256" key="6">
    <source>
        <dbReference type="ARBA" id="ARBA00023295"/>
    </source>
</evidence>
<dbReference type="STRING" id="1448321.A0A317WXP3"/>
<keyword evidence="4" id="KW-0378">Hydrolase</keyword>
<dbReference type="RefSeq" id="XP_025402923.1">
    <property type="nucleotide sequence ID" value="XM_025546351.1"/>
</dbReference>
<dbReference type="GO" id="GO:0005975">
    <property type="term" value="P:carbohydrate metabolic process"/>
    <property type="evidence" value="ECO:0007669"/>
    <property type="project" value="InterPro"/>
</dbReference>
<comment type="similarity">
    <text evidence="2">Belongs to the glycosyl hydrolase 13 family.</text>
</comment>
<organism evidence="8 9">
    <name type="scientific">Aspergillus heteromorphus CBS 117.55</name>
    <dbReference type="NCBI Taxonomy" id="1448321"/>
    <lineage>
        <taxon>Eukaryota</taxon>
        <taxon>Fungi</taxon>
        <taxon>Dikarya</taxon>
        <taxon>Ascomycota</taxon>
        <taxon>Pezizomycotina</taxon>
        <taxon>Eurotiomycetes</taxon>
        <taxon>Eurotiomycetidae</taxon>
        <taxon>Eurotiales</taxon>
        <taxon>Aspergillaceae</taxon>
        <taxon>Aspergillus</taxon>
        <taxon>Aspergillus subgen. Circumdati</taxon>
    </lineage>
</organism>
<dbReference type="InterPro" id="IPR013776">
    <property type="entry name" value="A-amylase_thermo"/>
</dbReference>
<dbReference type="SUPFAM" id="SSF51011">
    <property type="entry name" value="Glycosyl hydrolase domain"/>
    <property type="match status" value="1"/>
</dbReference>
<evidence type="ECO:0000256" key="3">
    <source>
        <dbReference type="ARBA" id="ARBA00022723"/>
    </source>
</evidence>
<dbReference type="PIRSF" id="PIRSF001021">
    <property type="entry name" value="Alph-amls_thrmst"/>
    <property type="match status" value="1"/>
</dbReference>
<dbReference type="GO" id="GO:0005509">
    <property type="term" value="F:calcium ion binding"/>
    <property type="evidence" value="ECO:0007669"/>
    <property type="project" value="InterPro"/>
</dbReference>
<keyword evidence="3" id="KW-0479">Metal-binding</keyword>
<evidence type="ECO:0000256" key="5">
    <source>
        <dbReference type="ARBA" id="ARBA00023277"/>
    </source>
</evidence>
<dbReference type="NCBIfam" id="NF006968">
    <property type="entry name" value="PRK09441.1-1"/>
    <property type="match status" value="1"/>
</dbReference>
<evidence type="ECO:0000313" key="8">
    <source>
        <dbReference type="EMBL" id="PWY90092.1"/>
    </source>
</evidence>
<name>A0A317WXP3_9EURO</name>
<dbReference type="Gene3D" id="3.20.20.80">
    <property type="entry name" value="Glycosidases"/>
    <property type="match status" value="1"/>
</dbReference>
<dbReference type="GO" id="GO:0004553">
    <property type="term" value="F:hydrolase activity, hydrolyzing O-glycosyl compounds"/>
    <property type="evidence" value="ECO:0007669"/>
    <property type="project" value="InterPro"/>
</dbReference>
<dbReference type="InterPro" id="IPR017853">
    <property type="entry name" value="GH"/>
</dbReference>
<dbReference type="NCBIfam" id="NF006969">
    <property type="entry name" value="PRK09441.1-2"/>
    <property type="match status" value="1"/>
</dbReference>
<evidence type="ECO:0000259" key="7">
    <source>
        <dbReference type="SMART" id="SM00642"/>
    </source>
</evidence>
<dbReference type="SMART" id="SM00642">
    <property type="entry name" value="Aamy"/>
    <property type="match status" value="1"/>
</dbReference>
<proteinExistence type="inferred from homology"/>
<dbReference type="GeneID" id="37068588"/>